<dbReference type="SMART" id="SM00385">
    <property type="entry name" value="CYCLIN"/>
    <property type="match status" value="2"/>
</dbReference>
<dbReference type="InterPro" id="IPR000812">
    <property type="entry name" value="TFIIB"/>
</dbReference>
<dbReference type="GO" id="GO:0017025">
    <property type="term" value="F:TBP-class protein binding"/>
    <property type="evidence" value="ECO:0007669"/>
    <property type="project" value="InterPro"/>
</dbReference>
<dbReference type="GO" id="GO:0001006">
    <property type="term" value="F:RNA polymerase III type 3 promoter sequence-specific DNA binding"/>
    <property type="evidence" value="ECO:0007669"/>
    <property type="project" value="TreeGrafter"/>
</dbReference>
<dbReference type="Pfam" id="PF00382">
    <property type="entry name" value="TFIIB"/>
    <property type="match status" value="2"/>
</dbReference>
<name>A0AAW1X8Y6_RUBAR</name>
<proteinExistence type="inferred from homology"/>
<protein>
    <recommendedName>
        <fullName evidence="11">Cyclin-like domain-containing protein</fullName>
    </recommendedName>
</protein>
<sequence>MVWCPSCVKNVEGTSDAGRLWCSGCGKVLEDNIFSEEPTFVKNAAGQSQLSGRYVRSRESEISASRERILENAEYELRCMRNALDMGDNEEIIDIAKRFYRIAIERNFTRGRKSEQVQAACLYIACREKRKPYLLIDFSNYLKINVYVLGAVFLQLCKVLRLDEHPIVQKPVDPSWFIHKFTESLPGGRDKGVMQTAQRIITSMKRDWMQTGRKPSGLCGAALYISALSHGLKCSKSEIIKIVHVCDATLTKRLVEFENTDSGSLTIEEFLVKAKELDELSKQPIMTDKMDDIDGGLCEHEDSVFCEHKILCEHKDSGKPFAYGLCQNCYDDFMTISGGLDGGSNPPAFQRAEIERLKKASVELHANDSGIDTIACQSLENSKQSSKFEKENNAKAGSENKRLPFSELESDGADMENTAAETGTEACDDESDNFSDIDDLEVDGYLLNEEGKRYKKMIWEEMNREYIEEQAAKEEAAKAAMDINCPEDAKKLEQATAAAVAKKRKERQLARAAEARNSTPAQTAAEAVHQMLTKKRLSSKINFDVLENMFETSEAPDVSNKRQIDSHLDNDDKMLHDSEELEFDAYKNDNLGIEREYEDEEGIEGTGYNRNYDNIDEADEYGEDYEYEDF</sequence>
<comment type="caution">
    <text evidence="12">The sequence shown here is derived from an EMBL/GenBank/DDBJ whole genome shotgun (WGS) entry which is preliminary data.</text>
</comment>
<dbReference type="CDD" id="cd20553">
    <property type="entry name" value="CYCLIN_TFIIIB90_rpt1"/>
    <property type="match status" value="1"/>
</dbReference>
<gene>
    <name evidence="12" type="ORF">M0R45_019931</name>
</gene>
<dbReference type="Gene3D" id="1.10.472.10">
    <property type="entry name" value="Cyclin-like"/>
    <property type="match status" value="2"/>
</dbReference>
<evidence type="ECO:0000256" key="3">
    <source>
        <dbReference type="ARBA" id="ARBA00022723"/>
    </source>
</evidence>
<keyword evidence="8" id="KW-0804">Transcription</keyword>
<keyword evidence="13" id="KW-1185">Reference proteome</keyword>
<dbReference type="PANTHER" id="PTHR11618">
    <property type="entry name" value="TRANSCRIPTION INITIATION FACTOR IIB-RELATED"/>
    <property type="match status" value="1"/>
</dbReference>
<dbReference type="Proteomes" id="UP001457282">
    <property type="component" value="Unassembled WGS sequence"/>
</dbReference>
<keyword evidence="4" id="KW-0863">Zinc-finger</keyword>
<comment type="similarity">
    <text evidence="2">Belongs to the TFIIB family.</text>
</comment>
<feature type="compositionally biased region" description="Acidic residues" evidence="10">
    <location>
        <begin position="614"/>
        <end position="630"/>
    </location>
</feature>
<dbReference type="GO" id="GO:0005634">
    <property type="term" value="C:nucleus"/>
    <property type="evidence" value="ECO:0007669"/>
    <property type="project" value="UniProtKB-SubCell"/>
</dbReference>
<dbReference type="SUPFAM" id="SSF57783">
    <property type="entry name" value="Zinc beta-ribbon"/>
    <property type="match status" value="1"/>
</dbReference>
<dbReference type="Pfam" id="PF07741">
    <property type="entry name" value="BRF1"/>
    <property type="match status" value="1"/>
</dbReference>
<reference evidence="12 13" key="1">
    <citation type="journal article" date="2023" name="G3 (Bethesda)">
        <title>A chromosome-length genome assembly and annotation of blackberry (Rubus argutus, cv. 'Hillquist').</title>
        <authorList>
            <person name="Bruna T."/>
            <person name="Aryal R."/>
            <person name="Dudchenko O."/>
            <person name="Sargent D.J."/>
            <person name="Mead D."/>
            <person name="Buti M."/>
            <person name="Cavallini A."/>
            <person name="Hytonen T."/>
            <person name="Andres J."/>
            <person name="Pham M."/>
            <person name="Weisz D."/>
            <person name="Mascagni F."/>
            <person name="Usai G."/>
            <person name="Natali L."/>
            <person name="Bassil N."/>
            <person name="Fernandez G.E."/>
            <person name="Lomsadze A."/>
            <person name="Armour M."/>
            <person name="Olukolu B."/>
            <person name="Poorten T."/>
            <person name="Britton C."/>
            <person name="Davik J."/>
            <person name="Ashrafi H."/>
            <person name="Aiden E.L."/>
            <person name="Borodovsky M."/>
            <person name="Worthington M."/>
        </authorList>
    </citation>
    <scope>NUCLEOTIDE SEQUENCE [LARGE SCALE GENOMIC DNA]</scope>
    <source>
        <strain evidence="12">PI 553951</strain>
    </source>
</reference>
<dbReference type="GO" id="GO:0097550">
    <property type="term" value="C:transcription preinitiation complex"/>
    <property type="evidence" value="ECO:0007669"/>
    <property type="project" value="TreeGrafter"/>
</dbReference>
<dbReference type="GO" id="GO:0000995">
    <property type="term" value="F:RNA polymerase III general transcription initiation factor activity"/>
    <property type="evidence" value="ECO:0007669"/>
    <property type="project" value="TreeGrafter"/>
</dbReference>
<feature type="domain" description="Cyclin-like" evidence="11">
    <location>
        <begin position="75"/>
        <end position="158"/>
    </location>
</feature>
<evidence type="ECO:0000313" key="13">
    <source>
        <dbReference type="Proteomes" id="UP001457282"/>
    </source>
</evidence>
<dbReference type="InterPro" id="IPR036915">
    <property type="entry name" value="Cyclin-like_sf"/>
</dbReference>
<evidence type="ECO:0000256" key="9">
    <source>
        <dbReference type="ARBA" id="ARBA00023242"/>
    </source>
</evidence>
<feature type="region of interest" description="Disordered" evidence="10">
    <location>
        <begin position="592"/>
        <end position="630"/>
    </location>
</feature>
<evidence type="ECO:0000256" key="4">
    <source>
        <dbReference type="ARBA" id="ARBA00022771"/>
    </source>
</evidence>
<keyword evidence="6" id="KW-0805">Transcription regulation</keyword>
<feature type="region of interest" description="Disordered" evidence="10">
    <location>
        <begin position="382"/>
        <end position="434"/>
    </location>
</feature>
<evidence type="ECO:0000256" key="1">
    <source>
        <dbReference type="ARBA" id="ARBA00004123"/>
    </source>
</evidence>
<dbReference type="GO" id="GO:0000126">
    <property type="term" value="C:transcription factor TFIIIB complex"/>
    <property type="evidence" value="ECO:0007669"/>
    <property type="project" value="TreeGrafter"/>
</dbReference>
<evidence type="ECO:0000256" key="8">
    <source>
        <dbReference type="ARBA" id="ARBA00023163"/>
    </source>
</evidence>
<evidence type="ECO:0000256" key="5">
    <source>
        <dbReference type="ARBA" id="ARBA00022833"/>
    </source>
</evidence>
<keyword evidence="7" id="KW-0010">Activator</keyword>
<keyword evidence="5" id="KW-0862">Zinc</keyword>
<dbReference type="EMBL" id="JBEDUW010000004">
    <property type="protein sequence ID" value="KAK9932706.1"/>
    <property type="molecule type" value="Genomic_DNA"/>
</dbReference>
<evidence type="ECO:0000313" key="12">
    <source>
        <dbReference type="EMBL" id="KAK9932706.1"/>
    </source>
</evidence>
<evidence type="ECO:0000259" key="11">
    <source>
        <dbReference type="SMART" id="SM00385"/>
    </source>
</evidence>
<dbReference type="GO" id="GO:0070897">
    <property type="term" value="P:transcription preinitiation complex assembly"/>
    <property type="evidence" value="ECO:0007669"/>
    <property type="project" value="InterPro"/>
</dbReference>
<accession>A0AAW1X8Y6</accession>
<keyword evidence="9" id="KW-0539">Nucleus</keyword>
<keyword evidence="3" id="KW-0479">Metal-binding</keyword>
<dbReference type="GO" id="GO:0008270">
    <property type="term" value="F:zinc ion binding"/>
    <property type="evidence" value="ECO:0007669"/>
    <property type="project" value="UniProtKB-KW"/>
</dbReference>
<comment type="subcellular location">
    <subcellularLocation>
        <location evidence="1">Nucleus</location>
    </subcellularLocation>
</comment>
<dbReference type="CDD" id="cd20554">
    <property type="entry name" value="CYCLIN_TFIIIB90_rpt2"/>
    <property type="match status" value="1"/>
</dbReference>
<dbReference type="PANTHER" id="PTHR11618:SF4">
    <property type="entry name" value="TRANSCRIPTION FACTOR IIIB 90 KDA SUBUNIT"/>
    <property type="match status" value="1"/>
</dbReference>
<dbReference type="PRINTS" id="PR00685">
    <property type="entry name" value="TIFACTORIIB"/>
</dbReference>
<feature type="domain" description="Cyclin-like" evidence="11">
    <location>
        <begin position="176"/>
        <end position="259"/>
    </location>
</feature>
<dbReference type="SUPFAM" id="SSF47954">
    <property type="entry name" value="Cyclin-like"/>
    <property type="match status" value="2"/>
</dbReference>
<organism evidence="12 13">
    <name type="scientific">Rubus argutus</name>
    <name type="common">Southern blackberry</name>
    <dbReference type="NCBI Taxonomy" id="59490"/>
    <lineage>
        <taxon>Eukaryota</taxon>
        <taxon>Viridiplantae</taxon>
        <taxon>Streptophyta</taxon>
        <taxon>Embryophyta</taxon>
        <taxon>Tracheophyta</taxon>
        <taxon>Spermatophyta</taxon>
        <taxon>Magnoliopsida</taxon>
        <taxon>eudicotyledons</taxon>
        <taxon>Gunneridae</taxon>
        <taxon>Pentapetalae</taxon>
        <taxon>rosids</taxon>
        <taxon>fabids</taxon>
        <taxon>Rosales</taxon>
        <taxon>Rosaceae</taxon>
        <taxon>Rosoideae</taxon>
        <taxon>Rosoideae incertae sedis</taxon>
        <taxon>Rubus</taxon>
    </lineage>
</organism>
<dbReference type="InterPro" id="IPR013763">
    <property type="entry name" value="Cyclin-like_dom"/>
</dbReference>
<dbReference type="FunFam" id="1.10.472.10:FF:000007">
    <property type="entry name" value="Transcription factor IIIB 90 kDa subunit"/>
    <property type="match status" value="1"/>
</dbReference>
<dbReference type="AlphaFoldDB" id="A0AAW1X8Y6"/>
<feature type="compositionally biased region" description="Basic and acidic residues" evidence="10">
    <location>
        <begin position="386"/>
        <end position="404"/>
    </location>
</feature>
<evidence type="ECO:0000256" key="10">
    <source>
        <dbReference type="SAM" id="MobiDB-lite"/>
    </source>
</evidence>
<evidence type="ECO:0000256" key="7">
    <source>
        <dbReference type="ARBA" id="ARBA00023159"/>
    </source>
</evidence>
<dbReference type="FunFam" id="1.10.472.10:FF:000066">
    <property type="entry name" value="Transcription factor IIIB subunit"/>
    <property type="match status" value="1"/>
</dbReference>
<evidence type="ECO:0000256" key="6">
    <source>
        <dbReference type="ARBA" id="ARBA00023015"/>
    </source>
</evidence>
<dbReference type="Gene3D" id="1.20.5.650">
    <property type="entry name" value="Single helix bin"/>
    <property type="match status" value="1"/>
</dbReference>
<dbReference type="InterPro" id="IPR011665">
    <property type="entry name" value="BRF1_TBP-bd_dom"/>
</dbReference>
<evidence type="ECO:0000256" key="2">
    <source>
        <dbReference type="ARBA" id="ARBA00010857"/>
    </source>
</evidence>
<dbReference type="InterPro" id="IPR013150">
    <property type="entry name" value="TFIIB_cyclin"/>
</dbReference>